<dbReference type="Pfam" id="PF06945">
    <property type="entry name" value="DUF1289"/>
    <property type="match status" value="1"/>
</dbReference>
<protein>
    <recommendedName>
        <fullName evidence="3">DUF1289 domain-containing protein</fullName>
    </recommendedName>
</protein>
<organism evidence="1 2">
    <name type="scientific">Methylobacterium cerastii</name>
    <dbReference type="NCBI Taxonomy" id="932741"/>
    <lineage>
        <taxon>Bacteria</taxon>
        <taxon>Pseudomonadati</taxon>
        <taxon>Pseudomonadota</taxon>
        <taxon>Alphaproteobacteria</taxon>
        <taxon>Hyphomicrobiales</taxon>
        <taxon>Methylobacteriaceae</taxon>
        <taxon>Methylobacterium</taxon>
    </lineage>
</organism>
<evidence type="ECO:0008006" key="3">
    <source>
        <dbReference type="Google" id="ProtNLM"/>
    </source>
</evidence>
<evidence type="ECO:0000313" key="1">
    <source>
        <dbReference type="EMBL" id="GJD43876.1"/>
    </source>
</evidence>
<reference evidence="1 2" key="1">
    <citation type="journal article" date="2021" name="Front. Microbiol.">
        <title>Comprehensive Comparative Genomics and Phenotyping of Methylobacterium Species.</title>
        <authorList>
            <person name="Alessa O."/>
            <person name="Ogura Y."/>
            <person name="Fujitani Y."/>
            <person name="Takami H."/>
            <person name="Hayashi T."/>
            <person name="Sahin N."/>
            <person name="Tani A."/>
        </authorList>
    </citation>
    <scope>NUCLEOTIDE SEQUENCE [LARGE SCALE GENOMIC DNA]</scope>
    <source>
        <strain evidence="1 2">DSM 23679</strain>
    </source>
</reference>
<dbReference type="EMBL" id="BPQG01000025">
    <property type="protein sequence ID" value="GJD43876.1"/>
    <property type="molecule type" value="Genomic_DNA"/>
</dbReference>
<proteinExistence type="predicted"/>
<dbReference type="Proteomes" id="UP001055117">
    <property type="component" value="Unassembled WGS sequence"/>
</dbReference>
<dbReference type="PANTHER" id="PTHR35175">
    <property type="entry name" value="DUF1289 DOMAIN-CONTAINING PROTEIN"/>
    <property type="match status" value="1"/>
</dbReference>
<keyword evidence="2" id="KW-1185">Reference proteome</keyword>
<evidence type="ECO:0000313" key="2">
    <source>
        <dbReference type="Proteomes" id="UP001055117"/>
    </source>
</evidence>
<gene>
    <name evidence="1" type="ORF">AFCDBAGC_1737</name>
</gene>
<accession>A0ABQ4QF48</accession>
<sequence>MNAPVTTPSAKASSPCTKVCVLDGPSGLCIGCGRTRDEIGLWGSLSEPRRRAIMAGLPTRLVEAGLAPTQAPA</sequence>
<dbReference type="InterPro" id="IPR010710">
    <property type="entry name" value="DUF1289"/>
</dbReference>
<comment type="caution">
    <text evidence="1">The sequence shown here is derived from an EMBL/GenBank/DDBJ whole genome shotgun (WGS) entry which is preliminary data.</text>
</comment>
<name>A0ABQ4QF48_9HYPH</name>
<dbReference type="PANTHER" id="PTHR35175:SF2">
    <property type="entry name" value="DUF1289 DOMAIN-CONTAINING PROTEIN"/>
    <property type="match status" value="1"/>
</dbReference>